<sequence>MLLFHHHHRHRRSHSKPRTRKQMAASGVSCISKTEELQYQGSDGHCSHHIHQNGNFWLTLQLSTLPYPL</sequence>
<evidence type="ECO:0000313" key="2">
    <source>
        <dbReference type="EMBL" id="KAK6759177.1"/>
    </source>
</evidence>
<evidence type="ECO:0000256" key="1">
    <source>
        <dbReference type="SAM" id="MobiDB-lite"/>
    </source>
</evidence>
<dbReference type="Proteomes" id="UP001303046">
    <property type="component" value="Unassembled WGS sequence"/>
</dbReference>
<protein>
    <submittedName>
        <fullName evidence="2">Uncharacterized protein</fullName>
    </submittedName>
</protein>
<organism evidence="2 3">
    <name type="scientific">Necator americanus</name>
    <name type="common">Human hookworm</name>
    <dbReference type="NCBI Taxonomy" id="51031"/>
    <lineage>
        <taxon>Eukaryota</taxon>
        <taxon>Metazoa</taxon>
        <taxon>Ecdysozoa</taxon>
        <taxon>Nematoda</taxon>
        <taxon>Chromadorea</taxon>
        <taxon>Rhabditida</taxon>
        <taxon>Rhabditina</taxon>
        <taxon>Rhabditomorpha</taxon>
        <taxon>Strongyloidea</taxon>
        <taxon>Ancylostomatidae</taxon>
        <taxon>Bunostominae</taxon>
        <taxon>Necator</taxon>
    </lineage>
</organism>
<proteinExistence type="predicted"/>
<keyword evidence="3" id="KW-1185">Reference proteome</keyword>
<name>A0ABR1E905_NECAM</name>
<gene>
    <name evidence="2" type="primary">Necator_chrV.g21201</name>
    <name evidence="2" type="ORF">RB195_016408</name>
</gene>
<dbReference type="EMBL" id="JAVFWL010000005">
    <property type="protein sequence ID" value="KAK6759177.1"/>
    <property type="molecule type" value="Genomic_DNA"/>
</dbReference>
<reference evidence="2 3" key="1">
    <citation type="submission" date="2023-08" db="EMBL/GenBank/DDBJ databases">
        <title>A Necator americanus chromosomal reference genome.</title>
        <authorList>
            <person name="Ilik V."/>
            <person name="Petrzelkova K.J."/>
            <person name="Pardy F."/>
            <person name="Fuh T."/>
            <person name="Niatou-Singa F.S."/>
            <person name="Gouil Q."/>
            <person name="Baker L."/>
            <person name="Ritchie M.E."/>
            <person name="Jex A.R."/>
            <person name="Gazzola D."/>
            <person name="Li H."/>
            <person name="Toshio Fujiwara R."/>
            <person name="Zhan B."/>
            <person name="Aroian R.V."/>
            <person name="Pafco B."/>
            <person name="Schwarz E.M."/>
        </authorList>
    </citation>
    <scope>NUCLEOTIDE SEQUENCE [LARGE SCALE GENOMIC DNA]</scope>
    <source>
        <strain evidence="2 3">Aroian</strain>
        <tissue evidence="2">Whole animal</tissue>
    </source>
</reference>
<comment type="caution">
    <text evidence="2">The sequence shown here is derived from an EMBL/GenBank/DDBJ whole genome shotgun (WGS) entry which is preliminary data.</text>
</comment>
<accession>A0ABR1E905</accession>
<feature type="compositionally biased region" description="Basic residues" evidence="1">
    <location>
        <begin position="1"/>
        <end position="21"/>
    </location>
</feature>
<evidence type="ECO:0000313" key="3">
    <source>
        <dbReference type="Proteomes" id="UP001303046"/>
    </source>
</evidence>
<feature type="region of interest" description="Disordered" evidence="1">
    <location>
        <begin position="1"/>
        <end position="26"/>
    </location>
</feature>